<dbReference type="InterPro" id="IPR023181">
    <property type="entry name" value="Homospermid_syn-like_C"/>
</dbReference>
<proteinExistence type="predicted"/>
<dbReference type="EMBL" id="JANUGW010000027">
    <property type="protein sequence ID" value="MCS0584982.1"/>
    <property type="molecule type" value="Genomic_DNA"/>
</dbReference>
<name>A0ABT1ZYI5_9BURK</name>
<evidence type="ECO:0000313" key="3">
    <source>
        <dbReference type="EMBL" id="MCS0584982.1"/>
    </source>
</evidence>
<feature type="domain" description="Saccharopine dehydrogenase NADP binding" evidence="1">
    <location>
        <begin position="6"/>
        <end position="138"/>
    </location>
</feature>
<gene>
    <name evidence="3" type="ORF">NX784_25670</name>
</gene>
<dbReference type="InterPro" id="IPR005097">
    <property type="entry name" value="Sacchrp_dh_NADP-bd"/>
</dbReference>
<keyword evidence="4" id="KW-1185">Reference proteome</keyword>
<evidence type="ECO:0000313" key="4">
    <source>
        <dbReference type="Proteomes" id="UP001204151"/>
    </source>
</evidence>
<protein>
    <submittedName>
        <fullName evidence="3">Saccharopine dehydrogenase NADP-binding domain-containing protein</fullName>
    </submittedName>
</protein>
<organism evidence="3 4">
    <name type="scientific">Massilia pinisoli</name>
    <dbReference type="NCBI Taxonomy" id="1772194"/>
    <lineage>
        <taxon>Bacteria</taxon>
        <taxon>Pseudomonadati</taxon>
        <taxon>Pseudomonadota</taxon>
        <taxon>Betaproteobacteria</taxon>
        <taxon>Burkholderiales</taxon>
        <taxon>Oxalobacteraceae</taxon>
        <taxon>Telluria group</taxon>
        <taxon>Massilia</taxon>
    </lineage>
</organism>
<evidence type="ECO:0000259" key="2">
    <source>
        <dbReference type="Pfam" id="PF16653"/>
    </source>
</evidence>
<dbReference type="Gene3D" id="3.40.50.720">
    <property type="entry name" value="NAD(P)-binding Rossmann-like Domain"/>
    <property type="match status" value="1"/>
</dbReference>
<dbReference type="Proteomes" id="UP001204151">
    <property type="component" value="Unassembled WGS sequence"/>
</dbReference>
<sequence length="447" mass="48685">MNERKILFIGYGAIAQALTPVLFDRFPDLKRRNVSAISADERGAAVAREYGIDLTIRALTPANLNAVLDRRLGAGDIMLNLSVDVSSLALIDWCQARDVMYLDTCVEPWAGGYEADDKPLIETTNYWLRKRALQRKGKGRSTCVIAHGANPGLVSHFVKIALARLATAHALNAGMPSAALARALGIKAVHITERDTQADDVPLQSGEFANTWSVDGLLAEARQRAELSWGTHEAHLPAGARRHDETTAAGLILDTSGARTKVVSWTPSVGEQDAYLITHHEALSIGDLLTESAVDGTAIYRPTVYYAYRPTLKTCESLCRWAHHDFASPAVKTILRDELASGADELGVLLIHERGADWFGSVLSLAQARRIAPFNSATTLQVVGGIVGALQWMTRNPREGVVEAEDMDSECVMRAALPFLGEVFGTHTNWKPSGADRLQTVDFLRPE</sequence>
<feature type="domain" description="Saccharopine dehydrogenase-like C-terminal" evidence="2">
    <location>
        <begin position="148"/>
        <end position="420"/>
    </location>
</feature>
<reference evidence="3 4" key="1">
    <citation type="submission" date="2022-08" db="EMBL/GenBank/DDBJ databases">
        <title>Reclassification of Massilia species as members of the genera Telluria, Duganella, Pseudoduganella, Mokoshia gen. nov. and Zemynaea gen. nov. using orthogonal and non-orthogonal genome-based approaches.</title>
        <authorList>
            <person name="Bowman J.P."/>
        </authorList>
    </citation>
    <scope>NUCLEOTIDE SEQUENCE [LARGE SCALE GENOMIC DNA]</scope>
    <source>
        <strain evidence="3 4">JCM 31316</strain>
    </source>
</reference>
<dbReference type="Pfam" id="PF16653">
    <property type="entry name" value="Sacchrp_dh_C"/>
    <property type="match status" value="1"/>
</dbReference>
<dbReference type="InterPro" id="IPR032095">
    <property type="entry name" value="Sacchrp_dh-like_C"/>
</dbReference>
<evidence type="ECO:0000259" key="1">
    <source>
        <dbReference type="Pfam" id="PF03435"/>
    </source>
</evidence>
<comment type="caution">
    <text evidence="3">The sequence shown here is derived from an EMBL/GenBank/DDBJ whole genome shotgun (WGS) entry which is preliminary data.</text>
</comment>
<accession>A0ABT1ZYI5</accession>
<dbReference type="RefSeq" id="WP_258819521.1">
    <property type="nucleotide sequence ID" value="NZ_JANUGW010000027.1"/>
</dbReference>
<dbReference type="Pfam" id="PF03435">
    <property type="entry name" value="Sacchrp_dh_NADP"/>
    <property type="match status" value="1"/>
</dbReference>
<dbReference type="Gene3D" id="3.30.360.30">
    <property type="entry name" value="homospermidine synthase like"/>
    <property type="match status" value="1"/>
</dbReference>